<reference evidence="4 5" key="1">
    <citation type="journal article" date="2018" name="Mol. Biol. Evol.">
        <title>Broad Genomic Sampling Reveals a Smut Pathogenic Ancestry of the Fungal Clade Ustilaginomycotina.</title>
        <authorList>
            <person name="Kijpornyongpan T."/>
            <person name="Mondo S.J."/>
            <person name="Barry K."/>
            <person name="Sandor L."/>
            <person name="Lee J."/>
            <person name="Lipzen A."/>
            <person name="Pangilinan J."/>
            <person name="LaButti K."/>
            <person name="Hainaut M."/>
            <person name="Henrissat B."/>
            <person name="Grigoriev I.V."/>
            <person name="Spatafora J.W."/>
            <person name="Aime M.C."/>
        </authorList>
    </citation>
    <scope>NUCLEOTIDE SEQUENCE [LARGE SCALE GENOMIC DNA]</scope>
    <source>
        <strain evidence="4 5">MCA 4658</strain>
    </source>
</reference>
<dbReference type="InParanoid" id="A0A316W945"/>
<feature type="region of interest" description="Disordered" evidence="1">
    <location>
        <begin position="1"/>
        <end position="24"/>
    </location>
</feature>
<dbReference type="RefSeq" id="XP_025373512.1">
    <property type="nucleotide sequence ID" value="XM_025516760.1"/>
</dbReference>
<keyword evidence="5" id="KW-1185">Reference proteome</keyword>
<keyword evidence="2" id="KW-0472">Membrane</keyword>
<proteinExistence type="predicted"/>
<evidence type="ECO:0000313" key="4">
    <source>
        <dbReference type="EMBL" id="PWN46352.1"/>
    </source>
</evidence>
<dbReference type="OrthoDB" id="5313995at2759"/>
<dbReference type="STRING" id="1522189.A0A316W945"/>
<feature type="transmembrane region" description="Helical" evidence="2">
    <location>
        <begin position="160"/>
        <end position="180"/>
    </location>
</feature>
<gene>
    <name evidence="4" type="ORF">IE81DRAFT_363337</name>
</gene>
<dbReference type="AlphaFoldDB" id="A0A316W945"/>
<evidence type="ECO:0000256" key="1">
    <source>
        <dbReference type="SAM" id="MobiDB-lite"/>
    </source>
</evidence>
<feature type="transmembrane region" description="Helical" evidence="2">
    <location>
        <begin position="91"/>
        <end position="110"/>
    </location>
</feature>
<keyword evidence="2" id="KW-1133">Transmembrane helix</keyword>
<accession>A0A316W945</accession>
<evidence type="ECO:0000313" key="5">
    <source>
        <dbReference type="Proteomes" id="UP000245783"/>
    </source>
</evidence>
<evidence type="ECO:0000259" key="3">
    <source>
        <dbReference type="Pfam" id="PF24803"/>
    </source>
</evidence>
<dbReference type="PANTHER" id="PTHR37019:SF1">
    <property type="entry name" value="EXPERA DOMAIN-CONTAINING PROTEIN"/>
    <property type="match status" value="1"/>
</dbReference>
<evidence type="ECO:0000256" key="2">
    <source>
        <dbReference type="SAM" id="Phobius"/>
    </source>
</evidence>
<dbReference type="InterPro" id="IPR056121">
    <property type="entry name" value="DUF7704"/>
</dbReference>
<keyword evidence="2" id="KW-0812">Transmembrane</keyword>
<feature type="transmembrane region" description="Helical" evidence="2">
    <location>
        <begin position="53"/>
        <end position="71"/>
    </location>
</feature>
<dbReference type="GeneID" id="37038630"/>
<dbReference type="Pfam" id="PF24803">
    <property type="entry name" value="DUF7704"/>
    <property type="match status" value="1"/>
</dbReference>
<feature type="transmembrane region" description="Helical" evidence="2">
    <location>
        <begin position="117"/>
        <end position="140"/>
    </location>
</feature>
<sequence length="190" mass="21331">MSRRLFANDDIKLGEPSIPHRDNSRAKMSTLASAHSSNQGDPIAKIYRITFNWIEPIAAFLGAMAAIFAPKLLAPATPNAFKAYDERLRPIFAQIGGGWLIMVFNDFVTLRIFPRNILVWRCILGAGICSDIVYIAVIIWDLGWQRFSNPTFWTWDDAFTIISTIGPFLLKIAFQLGIGVKQEKAGKKDK</sequence>
<protein>
    <recommendedName>
        <fullName evidence="3">DUF7704 domain-containing protein</fullName>
    </recommendedName>
</protein>
<name>A0A316W945_9BASI</name>
<dbReference type="PANTHER" id="PTHR37019">
    <property type="entry name" value="CHROMOSOME 1, WHOLE GENOME SHOTGUN SEQUENCE"/>
    <property type="match status" value="1"/>
</dbReference>
<dbReference type="Proteomes" id="UP000245783">
    <property type="component" value="Unassembled WGS sequence"/>
</dbReference>
<feature type="domain" description="DUF7704" evidence="3">
    <location>
        <begin position="44"/>
        <end position="178"/>
    </location>
</feature>
<dbReference type="EMBL" id="KZ819351">
    <property type="protein sequence ID" value="PWN46352.1"/>
    <property type="molecule type" value="Genomic_DNA"/>
</dbReference>
<organism evidence="4 5">
    <name type="scientific">Ceraceosorus guamensis</name>
    <dbReference type="NCBI Taxonomy" id="1522189"/>
    <lineage>
        <taxon>Eukaryota</taxon>
        <taxon>Fungi</taxon>
        <taxon>Dikarya</taxon>
        <taxon>Basidiomycota</taxon>
        <taxon>Ustilaginomycotina</taxon>
        <taxon>Exobasidiomycetes</taxon>
        <taxon>Ceraceosorales</taxon>
        <taxon>Ceraceosoraceae</taxon>
        <taxon>Ceraceosorus</taxon>
    </lineage>
</organism>